<dbReference type="EMBL" id="AP019537">
    <property type="protein sequence ID" value="BBJ05820.1"/>
    <property type="molecule type" value="Genomic_DNA"/>
</dbReference>
<organism evidence="1">
    <name type="scientific">Marinobacter nauticus</name>
    <name type="common">Marinobacter hydrocarbonoclasticus</name>
    <name type="synonym">Marinobacter aquaeolei</name>
    <dbReference type="NCBI Taxonomy" id="2743"/>
    <lineage>
        <taxon>Bacteria</taxon>
        <taxon>Pseudomonadati</taxon>
        <taxon>Pseudomonadota</taxon>
        <taxon>Gammaproteobacteria</taxon>
        <taxon>Pseudomonadales</taxon>
        <taxon>Marinobacteraceae</taxon>
        <taxon>Marinobacter</taxon>
    </lineage>
</organism>
<protein>
    <submittedName>
        <fullName evidence="1">Uncharacterized protein</fullName>
    </submittedName>
</protein>
<evidence type="ECO:0000313" key="1">
    <source>
        <dbReference type="EMBL" id="BBJ05820.1"/>
    </source>
</evidence>
<sequence length="57" mass="6100">MSAATDDEARARVSATAVRVRRFMGADTLQWVTGKMVCNGVTITDSADPANRAEQTV</sequence>
<reference evidence="1" key="1">
    <citation type="submission" date="2019-03" db="EMBL/GenBank/DDBJ databases">
        <title>Whole genome analysis of nitrate-reducing bacteria Marinobacter hydrocarbonoclasticus YB03.</title>
        <authorList>
            <person name="Azam A.H."/>
            <person name="Yuk S.R."/>
            <person name="Kamarisima K."/>
            <person name="Miyanaga K."/>
            <person name="Tanji Y."/>
        </authorList>
    </citation>
    <scope>NUCLEOTIDE SEQUENCE</scope>
    <source>
        <strain evidence="1">YB03</strain>
    </source>
</reference>
<accession>A0A455W965</accession>
<proteinExistence type="predicted"/>
<gene>
    <name evidence="1" type="ORF">YBY_36690</name>
</gene>
<name>A0A455W965_MARNT</name>
<dbReference type="AlphaFoldDB" id="A0A455W965"/>